<sequence length="259" mass="29456">MDIYFTVLVFIMGIIFGSFYNVCIYRIPNNQSVVNPPSHCYKCNIRLKPIDLVPIFSWILLKGKCRYCKEKISPRYTIVELITGILFSLIYITFKYRFITIYYMFLASLLIIITFIDLDCYIIPDKLVLIGSITALLVNFLGYGTPFIDGLKRAIFTGGGLSVLTLIIECILKKEVMGGGDIKLFAMIGLFLGIKLSLLTLLFSIYIGGAYGIIFIIYNKVKNKKFNSMIPFGLFISLATIITLLYGNQIIDFYIKTFI</sequence>
<dbReference type="InterPro" id="IPR000045">
    <property type="entry name" value="Prepilin_IV_endopep_pep"/>
</dbReference>
<evidence type="ECO:0000256" key="4">
    <source>
        <dbReference type="ARBA" id="ARBA00022519"/>
    </source>
</evidence>
<feature type="transmembrane region" description="Helical" evidence="10">
    <location>
        <begin position="154"/>
        <end position="172"/>
    </location>
</feature>
<feature type="domain" description="Prepilin type IV endopeptidase peptidase" evidence="11">
    <location>
        <begin position="104"/>
        <end position="213"/>
    </location>
</feature>
<evidence type="ECO:0000259" key="12">
    <source>
        <dbReference type="Pfam" id="PF06750"/>
    </source>
</evidence>
<comment type="caution">
    <text evidence="13">The sequence shown here is derived from an EMBL/GenBank/DDBJ whole genome shotgun (WGS) entry which is preliminary data.</text>
</comment>
<evidence type="ECO:0000256" key="2">
    <source>
        <dbReference type="ARBA" id="ARBA00005801"/>
    </source>
</evidence>
<dbReference type="InterPro" id="IPR050882">
    <property type="entry name" value="Prepilin_peptidase/N-MTase"/>
</dbReference>
<evidence type="ECO:0000256" key="6">
    <source>
        <dbReference type="ARBA" id="ARBA00022989"/>
    </source>
</evidence>
<evidence type="ECO:0000256" key="5">
    <source>
        <dbReference type="ARBA" id="ARBA00022692"/>
    </source>
</evidence>
<protein>
    <recommendedName>
        <fullName evidence="9">Prepilin leader peptidase/N-methyltransferase</fullName>
        <ecNumber evidence="9">2.1.1.-</ecNumber>
        <ecNumber evidence="9">3.4.23.43</ecNumber>
    </recommendedName>
</protein>
<keyword evidence="9" id="KW-0511">Multifunctional enzyme</keyword>
<feature type="domain" description="Prepilin peptidase A24 N-terminal" evidence="12">
    <location>
        <begin position="11"/>
        <end position="94"/>
    </location>
</feature>
<evidence type="ECO:0000256" key="1">
    <source>
        <dbReference type="ARBA" id="ARBA00004429"/>
    </source>
</evidence>
<feature type="transmembrane region" description="Helical" evidence="10">
    <location>
        <begin position="184"/>
        <end position="217"/>
    </location>
</feature>
<evidence type="ECO:0000259" key="11">
    <source>
        <dbReference type="Pfam" id="PF01478"/>
    </source>
</evidence>
<dbReference type="RefSeq" id="WP_346045988.1">
    <property type="nucleotide sequence ID" value="NZ_BAAACP010000014.1"/>
</dbReference>
<evidence type="ECO:0000256" key="9">
    <source>
        <dbReference type="RuleBase" id="RU003794"/>
    </source>
</evidence>
<proteinExistence type="inferred from homology"/>
<keyword evidence="14" id="KW-1185">Reference proteome</keyword>
<keyword evidence="6 10" id="KW-1133">Transmembrane helix</keyword>
<keyword evidence="3" id="KW-1003">Cell membrane</keyword>
<dbReference type="PANTHER" id="PTHR30487">
    <property type="entry name" value="TYPE 4 PREPILIN-LIKE PROTEINS LEADER PEPTIDE-PROCESSING ENZYME"/>
    <property type="match status" value="1"/>
</dbReference>
<dbReference type="Gene3D" id="1.20.120.1220">
    <property type="match status" value="1"/>
</dbReference>
<keyword evidence="9" id="KW-0645">Protease</keyword>
<evidence type="ECO:0000313" key="13">
    <source>
        <dbReference type="EMBL" id="GAA0865314.1"/>
    </source>
</evidence>
<evidence type="ECO:0000256" key="3">
    <source>
        <dbReference type="ARBA" id="ARBA00022475"/>
    </source>
</evidence>
<feature type="transmembrane region" description="Helical" evidence="10">
    <location>
        <begin position="229"/>
        <end position="247"/>
    </location>
</feature>
<dbReference type="EC" id="2.1.1.-" evidence="9"/>
<dbReference type="PRINTS" id="PR00864">
    <property type="entry name" value="PREPILNPTASE"/>
</dbReference>
<reference evidence="14" key="1">
    <citation type="journal article" date="2019" name="Int. J. Syst. Evol. Microbiol.">
        <title>The Global Catalogue of Microorganisms (GCM) 10K type strain sequencing project: providing services to taxonomists for standard genome sequencing and annotation.</title>
        <authorList>
            <consortium name="The Broad Institute Genomics Platform"/>
            <consortium name="The Broad Institute Genome Sequencing Center for Infectious Disease"/>
            <person name="Wu L."/>
            <person name="Ma J."/>
        </authorList>
    </citation>
    <scope>NUCLEOTIDE SEQUENCE [LARGE SCALE GENOMIC DNA]</scope>
    <source>
        <strain evidence="14">JCM 6486</strain>
    </source>
</reference>
<dbReference type="Pfam" id="PF01478">
    <property type="entry name" value="Peptidase_A24"/>
    <property type="match status" value="1"/>
</dbReference>
<keyword evidence="7 10" id="KW-0472">Membrane</keyword>
<keyword evidence="9" id="KW-0489">Methyltransferase</keyword>
<feature type="transmembrane region" description="Helical" evidence="10">
    <location>
        <begin position="6"/>
        <end position="25"/>
    </location>
</feature>
<keyword evidence="9" id="KW-0378">Hydrolase</keyword>
<evidence type="ECO:0000256" key="10">
    <source>
        <dbReference type="SAM" id="Phobius"/>
    </source>
</evidence>
<feature type="transmembrane region" description="Helical" evidence="10">
    <location>
        <begin position="100"/>
        <end position="120"/>
    </location>
</feature>
<evidence type="ECO:0000256" key="8">
    <source>
        <dbReference type="RuleBase" id="RU003793"/>
    </source>
</evidence>
<accession>A0ABP3XI72</accession>
<feature type="transmembrane region" description="Helical" evidence="10">
    <location>
        <begin position="127"/>
        <end position="148"/>
    </location>
</feature>
<keyword evidence="5 9" id="KW-0812">Transmembrane</keyword>
<comment type="similarity">
    <text evidence="2 8">Belongs to the peptidase A24 family.</text>
</comment>
<gene>
    <name evidence="13" type="ORF">GCM10008917_22300</name>
</gene>
<evidence type="ECO:0000256" key="7">
    <source>
        <dbReference type="ARBA" id="ARBA00023136"/>
    </source>
</evidence>
<dbReference type="PANTHER" id="PTHR30487:SF0">
    <property type="entry name" value="PREPILIN LEADER PEPTIDASE_N-METHYLTRANSFERASE-RELATED"/>
    <property type="match status" value="1"/>
</dbReference>
<dbReference type="InterPro" id="IPR010627">
    <property type="entry name" value="Prepilin_pept_A24_N"/>
</dbReference>
<dbReference type="EMBL" id="BAAACP010000014">
    <property type="protein sequence ID" value="GAA0865314.1"/>
    <property type="molecule type" value="Genomic_DNA"/>
</dbReference>
<dbReference type="Proteomes" id="UP001400965">
    <property type="component" value="Unassembled WGS sequence"/>
</dbReference>
<dbReference type="InterPro" id="IPR014032">
    <property type="entry name" value="Peptidase_A24A_bac"/>
</dbReference>
<name>A0ABP3XI72_9FIRM</name>
<dbReference type="Pfam" id="PF06750">
    <property type="entry name" value="A24_N_bact"/>
    <property type="match status" value="1"/>
</dbReference>
<comment type="function">
    <text evidence="9">Plays an essential role in type IV pili and type II pseudopili formation by proteolytically removing the leader sequence from substrate proteins and subsequently monomethylating the alpha-amino group of the newly exposed N-terminal phenylalanine.</text>
</comment>
<feature type="transmembrane region" description="Helical" evidence="10">
    <location>
        <begin position="76"/>
        <end position="94"/>
    </location>
</feature>
<organism evidence="13 14">
    <name type="scientific">Paraclostridium tenue</name>
    <dbReference type="NCBI Taxonomy" id="1737"/>
    <lineage>
        <taxon>Bacteria</taxon>
        <taxon>Bacillati</taxon>
        <taxon>Bacillota</taxon>
        <taxon>Clostridia</taxon>
        <taxon>Peptostreptococcales</taxon>
        <taxon>Peptostreptococcaceae</taxon>
        <taxon>Paraclostridium</taxon>
    </lineage>
</organism>
<comment type="catalytic activity">
    <reaction evidence="9">
        <text>Typically cleaves a -Gly-|-Phe- bond to release an N-terminal, basic peptide of 5-8 residues from type IV prepilin, and then N-methylates the new N-terminal amino group, the methyl donor being S-adenosyl-L-methionine.</text>
        <dbReference type="EC" id="3.4.23.43"/>
    </reaction>
</comment>
<comment type="subcellular location">
    <subcellularLocation>
        <location evidence="1">Cell inner membrane</location>
        <topology evidence="1">Multi-pass membrane protein</topology>
    </subcellularLocation>
    <subcellularLocation>
        <location evidence="9">Cell membrane</location>
        <topology evidence="9">Multi-pass membrane protein</topology>
    </subcellularLocation>
</comment>
<keyword evidence="9" id="KW-0808">Transferase</keyword>
<dbReference type="EC" id="3.4.23.43" evidence="9"/>
<keyword evidence="4" id="KW-0997">Cell inner membrane</keyword>
<evidence type="ECO:0000313" key="14">
    <source>
        <dbReference type="Proteomes" id="UP001400965"/>
    </source>
</evidence>